<dbReference type="InterPro" id="IPR013783">
    <property type="entry name" value="Ig-like_fold"/>
</dbReference>
<evidence type="ECO:0000256" key="9">
    <source>
        <dbReference type="ARBA" id="ARBA00022741"/>
    </source>
</evidence>
<dbReference type="InterPro" id="IPR050122">
    <property type="entry name" value="RTK"/>
</dbReference>
<dbReference type="GO" id="GO:0043235">
    <property type="term" value="C:receptor complex"/>
    <property type="evidence" value="ECO:0007669"/>
    <property type="project" value="TreeGrafter"/>
</dbReference>
<feature type="binding site" evidence="23">
    <location>
        <begin position="896"/>
        <end position="903"/>
    </location>
    <ligand>
        <name>ATP</name>
        <dbReference type="ChEBI" id="CHEBI:30616"/>
    </ligand>
</feature>
<keyword evidence="4" id="KW-0597">Phosphoprotein</keyword>
<evidence type="ECO:0000256" key="28">
    <source>
        <dbReference type="SAM" id="Phobius"/>
    </source>
</evidence>
<feature type="region of interest" description="Disordered" evidence="27">
    <location>
        <begin position="1001"/>
        <end position="1029"/>
    </location>
</feature>
<dbReference type="PROSITE" id="PS00240">
    <property type="entry name" value="RECEPTOR_TYR_KIN_III"/>
    <property type="match status" value="1"/>
</dbReference>
<dbReference type="AlphaFoldDB" id="A0A8C7I6Y2"/>
<dbReference type="GO" id="GO:0030335">
    <property type="term" value="P:positive regulation of cell migration"/>
    <property type="evidence" value="ECO:0007669"/>
    <property type="project" value="TreeGrafter"/>
</dbReference>
<evidence type="ECO:0000256" key="17">
    <source>
        <dbReference type="ARBA" id="ARBA00023157"/>
    </source>
</evidence>
<evidence type="ECO:0000259" key="30">
    <source>
        <dbReference type="SMART" id="SM00219"/>
    </source>
</evidence>
<dbReference type="GO" id="GO:0002244">
    <property type="term" value="P:hematopoietic progenitor cell differentiation"/>
    <property type="evidence" value="ECO:0007669"/>
    <property type="project" value="TreeGrafter"/>
</dbReference>
<feature type="domain" description="Immunoglobulin subtype 2" evidence="31">
    <location>
        <begin position="131"/>
        <end position="196"/>
    </location>
</feature>
<evidence type="ECO:0000256" key="12">
    <source>
        <dbReference type="ARBA" id="ARBA00022842"/>
    </source>
</evidence>
<evidence type="ECO:0000256" key="19">
    <source>
        <dbReference type="ARBA" id="ARBA00023180"/>
    </source>
</evidence>
<dbReference type="PANTHER" id="PTHR24416:SF599">
    <property type="entry name" value="MAST_STEM CELL GROWTH FACTOR RECEPTOR"/>
    <property type="match status" value="1"/>
</dbReference>
<feature type="domain" description="Immunoglobulin subtype 2" evidence="31">
    <location>
        <begin position="522"/>
        <end position="595"/>
    </location>
</feature>
<dbReference type="GO" id="GO:0005886">
    <property type="term" value="C:plasma membrane"/>
    <property type="evidence" value="ECO:0007669"/>
    <property type="project" value="UniProtKB-SubCell"/>
</dbReference>
<keyword evidence="14 28" id="KW-1133">Transmembrane helix</keyword>
<dbReference type="InterPro" id="IPR011009">
    <property type="entry name" value="Kinase-like_dom_sf"/>
</dbReference>
<feature type="domain" description="Immunoglobulin" evidence="32">
    <location>
        <begin position="222"/>
        <end position="312"/>
    </location>
</feature>
<dbReference type="SMART" id="SM00408">
    <property type="entry name" value="IGc2"/>
    <property type="match status" value="7"/>
</dbReference>
<dbReference type="GO" id="GO:0038109">
    <property type="term" value="P:Kit signaling pathway"/>
    <property type="evidence" value="ECO:0007669"/>
    <property type="project" value="InterPro"/>
</dbReference>
<reference evidence="33" key="1">
    <citation type="submission" date="2025-08" db="UniProtKB">
        <authorList>
            <consortium name="Ensembl"/>
        </authorList>
    </citation>
    <scope>IDENTIFICATION</scope>
</reference>
<keyword evidence="9 23" id="KW-0547">Nucleotide-binding</keyword>
<feature type="domain" description="Immunoglobulin" evidence="32">
    <location>
        <begin position="29"/>
        <end position="114"/>
    </location>
</feature>
<evidence type="ECO:0000256" key="25">
    <source>
        <dbReference type="PIRSR" id="PIRSR000615-4"/>
    </source>
</evidence>
<dbReference type="GO" id="GO:0030183">
    <property type="term" value="P:B cell differentiation"/>
    <property type="evidence" value="ECO:0007669"/>
    <property type="project" value="TreeGrafter"/>
</dbReference>
<dbReference type="KEGG" id="oki:116360108"/>
<dbReference type="Pfam" id="PF13927">
    <property type="entry name" value="Ig_3"/>
    <property type="match status" value="3"/>
</dbReference>
<keyword evidence="18" id="KW-0675">Receptor</keyword>
<keyword evidence="3" id="KW-1003">Cell membrane</keyword>
<evidence type="ECO:0000256" key="21">
    <source>
        <dbReference type="ARBA" id="ARBA00051243"/>
    </source>
</evidence>
<accession>A0A8C7I6Y2</accession>
<dbReference type="GO" id="GO:0019838">
    <property type="term" value="F:growth factor binding"/>
    <property type="evidence" value="ECO:0007669"/>
    <property type="project" value="TreeGrafter"/>
</dbReference>
<dbReference type="GO" id="GO:0038093">
    <property type="term" value="P:Fc receptor signaling pathway"/>
    <property type="evidence" value="ECO:0007669"/>
    <property type="project" value="InterPro"/>
</dbReference>
<evidence type="ECO:0000313" key="34">
    <source>
        <dbReference type="Proteomes" id="UP000694557"/>
    </source>
</evidence>
<dbReference type="GeneID" id="116360108"/>
<evidence type="ECO:0000256" key="18">
    <source>
        <dbReference type="ARBA" id="ARBA00023170"/>
    </source>
</evidence>
<feature type="transmembrane region" description="Helical" evidence="28">
    <location>
        <begin position="821"/>
        <end position="845"/>
    </location>
</feature>
<feature type="domain" description="Tyrosine-protein kinase catalytic" evidence="30">
    <location>
        <begin position="889"/>
        <end position="1199"/>
    </location>
</feature>
<dbReference type="RefSeq" id="XP_031670577.1">
    <property type="nucleotide sequence ID" value="XM_031814717.1"/>
</dbReference>
<dbReference type="InterPro" id="IPR027263">
    <property type="entry name" value="SCGF_receptor"/>
</dbReference>
<keyword evidence="15 28" id="KW-0472">Membrane</keyword>
<evidence type="ECO:0000313" key="33">
    <source>
        <dbReference type="Ensembl" id="ENSOKIP00005069186.1"/>
    </source>
</evidence>
<evidence type="ECO:0000256" key="5">
    <source>
        <dbReference type="ARBA" id="ARBA00022679"/>
    </source>
</evidence>
<dbReference type="InterPro" id="IPR020635">
    <property type="entry name" value="Tyr_kinase_cat_dom"/>
</dbReference>
<dbReference type="Proteomes" id="UP000694557">
    <property type="component" value="Unassembled WGS sequence"/>
</dbReference>
<dbReference type="Ensembl" id="ENSOKIT00005073586.1">
    <property type="protein sequence ID" value="ENSOKIP00005069186.1"/>
    <property type="gene ID" value="ENSOKIG00005029417.1"/>
</dbReference>
<dbReference type="InterPro" id="IPR003598">
    <property type="entry name" value="Ig_sub2"/>
</dbReference>
<feature type="domain" description="Immunoglobulin" evidence="32">
    <location>
        <begin position="125"/>
        <end position="208"/>
    </location>
</feature>
<feature type="compositionally biased region" description="Polar residues" evidence="27">
    <location>
        <begin position="1001"/>
        <end position="1016"/>
    </location>
</feature>
<evidence type="ECO:0000256" key="27">
    <source>
        <dbReference type="SAM" id="MobiDB-lite"/>
    </source>
</evidence>
<evidence type="ECO:0000256" key="7">
    <source>
        <dbReference type="ARBA" id="ARBA00022723"/>
    </source>
</evidence>
<feature type="site" description="Important for interaction with phosphotyrosine-binding proteins" evidence="25">
    <location>
        <position position="1211"/>
    </location>
</feature>
<proteinExistence type="predicted"/>
<dbReference type="EC" id="2.7.10.1" evidence="2"/>
<keyword evidence="13" id="KW-0832">Ubl conjugation</keyword>
<evidence type="ECO:0000256" key="1">
    <source>
        <dbReference type="ARBA" id="ARBA00004251"/>
    </source>
</evidence>
<keyword evidence="17" id="KW-1015">Disulfide bond</keyword>
<dbReference type="Gene3D" id="1.10.510.10">
    <property type="entry name" value="Transferase(Phosphotransferase) domain 1"/>
    <property type="match status" value="1"/>
</dbReference>
<dbReference type="FunFam" id="3.30.200.20:FF:000025">
    <property type="entry name" value="Platelet-derived growth factor receptor alpha"/>
    <property type="match status" value="1"/>
</dbReference>
<dbReference type="PIRSF" id="PIRSF500951">
    <property type="entry name" value="SCGF_recepter"/>
    <property type="match status" value="1"/>
</dbReference>
<keyword evidence="10" id="KW-0418">Kinase</keyword>
<keyword evidence="19" id="KW-0325">Glycoprotein</keyword>
<feature type="binding site" evidence="24">
    <location>
        <position position="1085"/>
    </location>
    <ligand>
        <name>Mg(2+)</name>
        <dbReference type="ChEBI" id="CHEBI:18420"/>
    </ligand>
</feature>
<organism evidence="33 34">
    <name type="scientific">Oncorhynchus kisutch</name>
    <name type="common">Coho salmon</name>
    <name type="synonym">Salmo kisutch</name>
    <dbReference type="NCBI Taxonomy" id="8019"/>
    <lineage>
        <taxon>Eukaryota</taxon>
        <taxon>Metazoa</taxon>
        <taxon>Chordata</taxon>
        <taxon>Craniata</taxon>
        <taxon>Vertebrata</taxon>
        <taxon>Euteleostomi</taxon>
        <taxon>Actinopterygii</taxon>
        <taxon>Neopterygii</taxon>
        <taxon>Teleostei</taxon>
        <taxon>Protacanthopterygii</taxon>
        <taxon>Salmoniformes</taxon>
        <taxon>Salmonidae</taxon>
        <taxon>Salmoninae</taxon>
        <taxon>Oncorhynchus</taxon>
    </lineage>
</organism>
<evidence type="ECO:0000256" key="6">
    <source>
        <dbReference type="ARBA" id="ARBA00022692"/>
    </source>
</evidence>
<evidence type="ECO:0000256" key="3">
    <source>
        <dbReference type="ARBA" id="ARBA00022475"/>
    </source>
</evidence>
<comment type="catalytic activity">
    <reaction evidence="21">
        <text>L-tyrosyl-[protein] + ATP = O-phospho-L-tyrosyl-[protein] + ADP + H(+)</text>
        <dbReference type="Rhea" id="RHEA:10596"/>
        <dbReference type="Rhea" id="RHEA-COMP:10136"/>
        <dbReference type="Rhea" id="RHEA-COMP:20101"/>
        <dbReference type="ChEBI" id="CHEBI:15378"/>
        <dbReference type="ChEBI" id="CHEBI:30616"/>
        <dbReference type="ChEBI" id="CHEBI:46858"/>
        <dbReference type="ChEBI" id="CHEBI:61978"/>
        <dbReference type="ChEBI" id="CHEBI:456216"/>
        <dbReference type="EC" id="2.7.10.1"/>
    </reaction>
</comment>
<evidence type="ECO:0000256" key="11">
    <source>
        <dbReference type="ARBA" id="ARBA00022840"/>
    </source>
</evidence>
<evidence type="ECO:0000256" key="15">
    <source>
        <dbReference type="ARBA" id="ARBA00023136"/>
    </source>
</evidence>
<dbReference type="Pfam" id="PF07714">
    <property type="entry name" value="PK_Tyr_Ser-Thr"/>
    <property type="match status" value="1"/>
</dbReference>
<keyword evidence="16" id="KW-0829">Tyrosine-protein kinase</keyword>
<keyword evidence="34" id="KW-1185">Reference proteome</keyword>
<dbReference type="PROSITE" id="PS00109">
    <property type="entry name" value="PROTEIN_KINASE_TYR"/>
    <property type="match status" value="1"/>
</dbReference>
<evidence type="ECO:0000256" key="26">
    <source>
        <dbReference type="PROSITE-ProRule" id="PRU10141"/>
    </source>
</evidence>
<dbReference type="GO" id="GO:0019955">
    <property type="term" value="F:cytokine binding"/>
    <property type="evidence" value="ECO:0007669"/>
    <property type="project" value="InterPro"/>
</dbReference>
<dbReference type="PANTHER" id="PTHR24416">
    <property type="entry name" value="TYROSINE-PROTEIN KINASE RECEPTOR"/>
    <property type="match status" value="1"/>
</dbReference>
<feature type="binding site" evidence="24">
    <location>
        <position position="1072"/>
    </location>
    <ligand>
        <name>Mg(2+)</name>
        <dbReference type="ChEBI" id="CHEBI:18420"/>
    </ligand>
</feature>
<dbReference type="Pfam" id="PF25305">
    <property type="entry name" value="Ig_PDGFR_d4"/>
    <property type="match status" value="1"/>
</dbReference>
<keyword evidence="20" id="KW-0393">Immunoglobulin domain</keyword>
<feature type="domain" description="Immunoglobulin" evidence="32">
    <location>
        <begin position="419"/>
        <end position="502"/>
    </location>
</feature>
<comment type="subcellular location">
    <subcellularLocation>
        <location evidence="1">Cell membrane</location>
        <topology evidence="1">Single-pass type I membrane protein</topology>
    </subcellularLocation>
</comment>
<evidence type="ECO:0000256" key="23">
    <source>
        <dbReference type="PIRSR" id="PIRSR000615-2"/>
    </source>
</evidence>
<feature type="domain" description="Immunoglobulin subtype 2" evidence="31">
    <location>
        <begin position="35"/>
        <end position="105"/>
    </location>
</feature>
<keyword evidence="12 24" id="KW-0460">Magnesium</keyword>
<dbReference type="SUPFAM" id="SSF56112">
    <property type="entry name" value="Protein kinase-like (PK-like)"/>
    <property type="match status" value="1"/>
</dbReference>
<feature type="binding site" evidence="23">
    <location>
        <position position="1071"/>
    </location>
    <ligand>
        <name>ATP</name>
        <dbReference type="ChEBI" id="CHEBI:30616"/>
    </ligand>
</feature>
<evidence type="ECO:0000256" key="16">
    <source>
        <dbReference type="ARBA" id="ARBA00023137"/>
    </source>
</evidence>
<dbReference type="InterPro" id="IPR017441">
    <property type="entry name" value="Protein_kinase_ATP_BS"/>
</dbReference>
<feature type="signal peptide" evidence="29">
    <location>
        <begin position="1"/>
        <end position="21"/>
    </location>
</feature>
<dbReference type="SUPFAM" id="SSF48726">
    <property type="entry name" value="Immunoglobulin"/>
    <property type="match status" value="7"/>
</dbReference>
<evidence type="ECO:0000256" key="8">
    <source>
        <dbReference type="ARBA" id="ARBA00022737"/>
    </source>
</evidence>
<feature type="domain" description="Immunoglobulin subtype 2" evidence="31">
    <location>
        <begin position="329"/>
        <end position="399"/>
    </location>
</feature>
<evidence type="ECO:0000256" key="22">
    <source>
        <dbReference type="PIRSR" id="PIRSR000615-1"/>
    </source>
</evidence>
<name>A0A8C7I6Y2_ONCKI</name>
<dbReference type="InterPro" id="IPR008266">
    <property type="entry name" value="Tyr_kinase_AS"/>
</dbReference>
<feature type="active site" description="Proton acceptor" evidence="22">
    <location>
        <position position="1067"/>
    </location>
</feature>
<evidence type="ECO:0000256" key="14">
    <source>
        <dbReference type="ARBA" id="ARBA00022989"/>
    </source>
</evidence>
<evidence type="ECO:0000256" key="10">
    <source>
        <dbReference type="ARBA" id="ARBA00022777"/>
    </source>
</evidence>
<dbReference type="CDD" id="cd00096">
    <property type="entry name" value="Ig"/>
    <property type="match status" value="1"/>
</dbReference>
<feature type="binding site" evidence="24">
    <location>
        <position position="868"/>
    </location>
    <ligand>
        <name>Mg(2+)</name>
        <dbReference type="ChEBI" id="CHEBI:18420"/>
    </ligand>
</feature>
<evidence type="ECO:0000259" key="32">
    <source>
        <dbReference type="SMART" id="SM00409"/>
    </source>
</evidence>
<feature type="domain" description="Immunoglobulin" evidence="32">
    <location>
        <begin position="323"/>
        <end position="408"/>
    </location>
</feature>
<dbReference type="PROSITE" id="PS00107">
    <property type="entry name" value="PROTEIN_KINASE_ATP"/>
    <property type="match status" value="1"/>
</dbReference>
<sequence>MRDNWILVIMQFLLFPLTGWSNPVIFPSGPHLVVPKGGALELRCHDNNTNTPSTVVSRGLRWQREKGSRLEGEVEEGGGVVFVRVQSAQGYHMGRYACVNNNTKEHSSIYVFVKDPQSPFQRSMVNSILVRVGENLTLPCLVTDPDVTPVTLQTCDLQPLPSNLHYHSDPQRGVIIGNARKEYEGCYYCLGELAGATVRSSQYIVDVRLVPEQPPVISLSQRERVILRRGEQFEITCSSSNVNPDFSIKWDFPVGARAFQAHTSHILAGYRGYKRSTSLWITSVNQSDAGTYRCHAHNERGATTDTLHLDVRGWSNPVIFPSGPHLVVPKGGALELRCHDNNTNTPSTVVSRGLRWQRERGRRLEGEVEEGGGVVFVRVQSAQGYHMGRYTCVNNNTKEHSSIYVFVKDPQSPFQRSMVNGILVRVGENLTLPCLVTDPDVTPVTLQTCDLQPLPSNLHYHSDPQRGVIIGNARKEYEGCYVCLGELAGATVRSSQYTVDVRLVPEQPPVISLSQRERVILRRGEQFEITCSSSNLNPDFSIKWDFPVGARAFQAQTSHILAGSRGYQRSTSLWITSVNQSDAGTYRCHAHNERGTTTDTLHLDVCERGFISMLGDSRPSQSAVREGESLSLRVEFESYPRPGTLSWTYNGKTLHNTTEHVITEQRHRYRYASELRLVRVHGSEGGIYTFLANHEDASVNQSFPVYVNSKPVIISQEGPVDGQVRCVAAGYPTPKISWFYCELPHTRCSHLTNASQWEQREVSTVTASDSAFGSSEVESRLNVTKGDAHTHYHTLECVATVQGEQAYTLFSISERTVPHKLFTPLLTGVVVTAVILSITLVVLLYKYLQKPKFQIQWKVIDSIHGNNYIYVDPTQLPYDAKWEFPRQKLRFGKTLGSGAFGKVVRATAYGLCSADSVMTVAVKMLKPSAHSTEKEALMSELKVLSYLGNHVNIVNLLGACTVGGPTLVITEYCCYGDLLNFLRRKRETFFSAQAADGYYRNINNPREPQRDGNGSSYMPMRPSSQSDDKGCLSIDELSVDTEDLLSFSYQVAKGMEYITSKNCIHRDLAARNILLTQGRVAKICDFGLARDITTDSNYVLRGNARLPVKWMSPESIFDGVYTLESDVWSYGILLWEIFSLGSSPYPGMQVGSAFYRMIQEGHRMNRPDVAPREIYDMMLSCWSEDPLKRPSFRKVVERTELLLSEHTKNVYLNLSDGTVPPDQQRAASHRLSSVSSTTAPTQPLLLNTADVFLDYDTV</sequence>
<feature type="domain" description="Immunoglobulin subtype 2" evidence="31">
    <location>
        <begin position="425"/>
        <end position="490"/>
    </location>
</feature>
<evidence type="ECO:0000256" key="2">
    <source>
        <dbReference type="ARBA" id="ARBA00011902"/>
    </source>
</evidence>
<evidence type="ECO:0000256" key="29">
    <source>
        <dbReference type="SAM" id="SignalP"/>
    </source>
</evidence>
<reference evidence="33" key="2">
    <citation type="submission" date="2025-09" db="UniProtKB">
        <authorList>
            <consortium name="Ensembl"/>
        </authorList>
    </citation>
    <scope>IDENTIFICATION</scope>
</reference>
<feature type="chain" id="PRO_5034630022" description="receptor protein-tyrosine kinase" evidence="29">
    <location>
        <begin position="22"/>
        <end position="1258"/>
    </location>
</feature>
<dbReference type="Gene3D" id="3.30.200.20">
    <property type="entry name" value="Phosphorylase Kinase, domain 1"/>
    <property type="match status" value="1"/>
</dbReference>
<dbReference type="GeneTree" id="ENSGT00940000155626"/>
<dbReference type="PIRSF" id="PIRSF000615">
    <property type="entry name" value="TyrPK_CSF1-R"/>
    <property type="match status" value="1"/>
</dbReference>
<evidence type="ECO:0000256" key="24">
    <source>
        <dbReference type="PIRSR" id="PIRSR000615-3"/>
    </source>
</evidence>
<evidence type="ECO:0000256" key="20">
    <source>
        <dbReference type="ARBA" id="ARBA00023319"/>
    </source>
</evidence>
<dbReference type="InterPro" id="IPR003599">
    <property type="entry name" value="Ig_sub"/>
</dbReference>
<dbReference type="Gene3D" id="2.60.40.10">
    <property type="entry name" value="Immunoglobulins"/>
    <property type="match status" value="8"/>
</dbReference>
<protein>
    <recommendedName>
        <fullName evidence="2">receptor protein-tyrosine kinase</fullName>
        <ecNumber evidence="2">2.7.10.1</ecNumber>
    </recommendedName>
</protein>
<keyword evidence="7 24" id="KW-0479">Metal-binding</keyword>
<dbReference type="GO" id="GO:0001667">
    <property type="term" value="P:ameboidal-type cell migration"/>
    <property type="evidence" value="ECO:0007669"/>
    <property type="project" value="UniProtKB-ARBA"/>
</dbReference>
<dbReference type="GO" id="GO:0046427">
    <property type="term" value="P:positive regulation of receptor signaling pathway via JAK-STAT"/>
    <property type="evidence" value="ECO:0007669"/>
    <property type="project" value="TreeGrafter"/>
</dbReference>
<feature type="binding site" evidence="23">
    <location>
        <begin position="971"/>
        <end position="977"/>
    </location>
    <ligand>
        <name>ATP</name>
        <dbReference type="ChEBI" id="CHEBI:30616"/>
    </ligand>
</feature>
<feature type="domain" description="Immunoglobulin" evidence="32">
    <location>
        <begin position="619"/>
        <end position="708"/>
    </location>
</feature>
<dbReference type="InterPro" id="IPR001824">
    <property type="entry name" value="Tyr_kinase_rcpt_3_CS"/>
</dbReference>
<evidence type="ECO:0000256" key="4">
    <source>
        <dbReference type="ARBA" id="ARBA00022553"/>
    </source>
</evidence>
<dbReference type="FunFam" id="1.10.510.10:FF:000140">
    <property type="entry name" value="Platelet-derived growth factor receptor beta"/>
    <property type="match status" value="1"/>
</dbReference>
<feature type="domain" description="Immunoglobulin" evidence="32">
    <location>
        <begin position="516"/>
        <end position="606"/>
    </location>
</feature>
<keyword evidence="29" id="KW-0732">Signal</keyword>
<dbReference type="GO" id="GO:0004714">
    <property type="term" value="F:transmembrane receptor protein tyrosine kinase activity"/>
    <property type="evidence" value="ECO:0007669"/>
    <property type="project" value="UniProtKB-EC"/>
</dbReference>
<feature type="domain" description="Immunoglobulin subtype 2" evidence="31">
    <location>
        <begin position="625"/>
        <end position="697"/>
    </location>
</feature>
<dbReference type="GO" id="GO:0046872">
    <property type="term" value="F:metal ion binding"/>
    <property type="evidence" value="ECO:0007669"/>
    <property type="project" value="UniProtKB-KW"/>
</dbReference>
<feature type="binding site" evidence="23 26">
    <location>
        <position position="923"/>
    </location>
    <ligand>
        <name>ATP</name>
        <dbReference type="ChEBI" id="CHEBI:30616"/>
    </ligand>
</feature>
<keyword evidence="11 23" id="KW-0067">ATP-binding</keyword>
<dbReference type="SMART" id="SM00219">
    <property type="entry name" value="TyrKc"/>
    <property type="match status" value="1"/>
</dbReference>
<dbReference type="InterPro" id="IPR001245">
    <property type="entry name" value="Ser-Thr/Tyr_kinase_cat_dom"/>
</dbReference>
<keyword evidence="5" id="KW-0808">Transferase</keyword>
<evidence type="ECO:0000259" key="31">
    <source>
        <dbReference type="SMART" id="SM00408"/>
    </source>
</evidence>
<keyword evidence="8" id="KW-0677">Repeat</keyword>
<gene>
    <name evidence="33" type="primary">LOC116360108</name>
</gene>
<feature type="region of interest" description="Disordered" evidence="27">
    <location>
        <begin position="1214"/>
        <end position="1238"/>
    </location>
</feature>
<dbReference type="InterPro" id="IPR036179">
    <property type="entry name" value="Ig-like_dom_sf"/>
</dbReference>
<dbReference type="SMART" id="SM00409">
    <property type="entry name" value="IG"/>
    <property type="match status" value="7"/>
</dbReference>
<keyword evidence="6 28" id="KW-0812">Transmembrane</keyword>
<evidence type="ECO:0000256" key="13">
    <source>
        <dbReference type="ARBA" id="ARBA00022843"/>
    </source>
</evidence>
<dbReference type="GO" id="GO:0005524">
    <property type="term" value="F:ATP binding"/>
    <property type="evidence" value="ECO:0007669"/>
    <property type="project" value="UniProtKB-UniRule"/>
</dbReference>
<feature type="domain" description="Immunoglobulin subtype 2" evidence="31">
    <location>
        <begin position="228"/>
        <end position="301"/>
    </location>
</feature>